<evidence type="ECO:0000313" key="2">
    <source>
        <dbReference type="EMBL" id="CDK27735.1"/>
    </source>
</evidence>
<dbReference type="Pfam" id="PF10175">
    <property type="entry name" value="MPP6"/>
    <property type="match status" value="1"/>
</dbReference>
<dbReference type="HOGENOM" id="CLU_151464_0_0_1"/>
<protein>
    <recommendedName>
        <fullName evidence="4">M-phase phosphoprotein 6</fullName>
    </recommendedName>
</protein>
<dbReference type="AlphaFoldDB" id="W6MWQ1"/>
<feature type="compositionally biased region" description="Basic and acidic residues" evidence="1">
    <location>
        <begin position="95"/>
        <end position="131"/>
    </location>
</feature>
<reference evidence="2" key="2">
    <citation type="submission" date="2014-02" db="EMBL/GenBank/DDBJ databases">
        <title>Complete DNA sequence of /Kuraishia capsulata/ illustrates novel genomic features among budding yeasts (/Saccharomycotina/).</title>
        <authorList>
            <person name="Morales L."/>
            <person name="Noel B."/>
            <person name="Porcel B."/>
            <person name="Marcet-Houben M."/>
            <person name="Hullo M-F."/>
            <person name="Sacerdot C."/>
            <person name="Tekaia F."/>
            <person name="Leh-Louis V."/>
            <person name="Despons L."/>
            <person name="Khanna V."/>
            <person name="Aury J-M."/>
            <person name="Barbe V."/>
            <person name="Couloux A."/>
            <person name="Labadie K."/>
            <person name="Pelletier E."/>
            <person name="Souciet J-L."/>
            <person name="Boekhout T."/>
            <person name="Gabaldon T."/>
            <person name="Wincker P."/>
            <person name="Dujon B."/>
        </authorList>
    </citation>
    <scope>NUCLEOTIDE SEQUENCE</scope>
    <source>
        <strain evidence="2">CBS 1993</strain>
    </source>
</reference>
<evidence type="ECO:0008006" key="4">
    <source>
        <dbReference type="Google" id="ProtNLM"/>
    </source>
</evidence>
<dbReference type="Proteomes" id="UP000019384">
    <property type="component" value="Unassembled WGS sequence"/>
</dbReference>
<proteinExistence type="predicted"/>
<feature type="region of interest" description="Disordered" evidence="1">
    <location>
        <begin position="1"/>
        <end position="141"/>
    </location>
</feature>
<dbReference type="RefSeq" id="XP_022459728.1">
    <property type="nucleotide sequence ID" value="XM_022602157.1"/>
</dbReference>
<gene>
    <name evidence="2" type="ORF">KUCA_T00003714001</name>
</gene>
<dbReference type="GeneID" id="34521116"/>
<reference evidence="2" key="1">
    <citation type="submission" date="2013-12" db="EMBL/GenBank/DDBJ databases">
        <authorList>
            <person name="Genoscope - CEA"/>
        </authorList>
    </citation>
    <scope>NUCLEOTIDE SEQUENCE</scope>
    <source>
        <strain evidence="2">CBS 1993</strain>
    </source>
</reference>
<dbReference type="STRING" id="1382522.W6MWQ1"/>
<feature type="compositionally biased region" description="Polar residues" evidence="1">
    <location>
        <begin position="1"/>
        <end position="11"/>
    </location>
</feature>
<evidence type="ECO:0000313" key="3">
    <source>
        <dbReference type="Proteomes" id="UP000019384"/>
    </source>
</evidence>
<name>W6MWQ1_9ASCO</name>
<sequence>MSTGSGMSQRVMNMKFMRTAESSSARSQAEETENKLKDSSEWKLPANRTIQVQKPASRNFESVGYASLNALANDDDDEPKPVGRRTLGKPLSKTDAPDVKAEKDKLDEVLEDMWNKESPSNKRKQDGEDKLKKKKKKPSKK</sequence>
<organism evidence="2 3">
    <name type="scientific">Kuraishia capsulata CBS 1993</name>
    <dbReference type="NCBI Taxonomy" id="1382522"/>
    <lineage>
        <taxon>Eukaryota</taxon>
        <taxon>Fungi</taxon>
        <taxon>Dikarya</taxon>
        <taxon>Ascomycota</taxon>
        <taxon>Saccharomycotina</taxon>
        <taxon>Pichiomycetes</taxon>
        <taxon>Pichiales</taxon>
        <taxon>Pichiaceae</taxon>
        <taxon>Kuraishia</taxon>
    </lineage>
</organism>
<feature type="compositionally biased region" description="Basic residues" evidence="1">
    <location>
        <begin position="132"/>
        <end position="141"/>
    </location>
</feature>
<keyword evidence="3" id="KW-1185">Reference proteome</keyword>
<dbReference type="OrthoDB" id="4084022at2759"/>
<feature type="compositionally biased region" description="Basic and acidic residues" evidence="1">
    <location>
        <begin position="28"/>
        <end position="41"/>
    </location>
</feature>
<accession>W6MWQ1</accession>
<dbReference type="EMBL" id="HG793128">
    <property type="protein sequence ID" value="CDK27735.1"/>
    <property type="molecule type" value="Genomic_DNA"/>
</dbReference>
<evidence type="ECO:0000256" key="1">
    <source>
        <dbReference type="SAM" id="MobiDB-lite"/>
    </source>
</evidence>
<feature type="compositionally biased region" description="Polar residues" evidence="1">
    <location>
        <begin position="48"/>
        <end position="60"/>
    </location>
</feature>